<evidence type="ECO:0000313" key="2">
    <source>
        <dbReference type="Proteomes" id="UP000007346"/>
    </source>
</evidence>
<dbReference type="Proteomes" id="UP000007346">
    <property type="component" value="Chromosome"/>
</dbReference>
<protein>
    <recommendedName>
        <fullName evidence="3">Phage protein</fullName>
    </recommendedName>
</protein>
<name>J9UWI4_BRAPL</name>
<reference evidence="1 2" key="1">
    <citation type="journal article" date="2012" name="BMC Genomics">
        <title>Comparative genomics of Brachyspira pilosicoli strains: genome rearrangements, reductions and correlation of genetic compliment with phenotypic diversity.</title>
        <authorList>
            <person name="Mappley L.J."/>
            <person name="Black M.L."/>
            <person name="Abuoun M."/>
            <person name="Darby A.C."/>
            <person name="Woodward M.J."/>
            <person name="Parkhill J."/>
            <person name="Turner A.K."/>
            <person name="Bellgard M.I."/>
            <person name="La T."/>
            <person name="Phillips N.D."/>
            <person name="La Ragione R.M."/>
            <person name="Hampson D.J."/>
        </authorList>
    </citation>
    <scope>NUCLEOTIDE SEQUENCE [LARGE SCALE GENOMIC DNA]</scope>
    <source>
        <strain evidence="1">B2904</strain>
    </source>
</reference>
<dbReference type="HOGENOM" id="CLU_2231415_0_0_12"/>
<dbReference type="RefSeq" id="WP_014936429.1">
    <property type="nucleotide sequence ID" value="NC_018607.1"/>
</dbReference>
<dbReference type="EMBL" id="CP003490">
    <property type="protein sequence ID" value="AFR71288.1"/>
    <property type="molecule type" value="Genomic_DNA"/>
</dbReference>
<accession>J9UWI4</accession>
<dbReference type="PATRIC" id="fig|1133568.3.peg.1960"/>
<proteinExistence type="predicted"/>
<sequence length="119" mass="13714">MEVTIVDLEEFTKKKAVYAKLGDYKINVNDVPVQVALKVNEYHNNIRTGESVDIGLLIDEVVIPVIKRTNEDLTKEDILNKFSYDQIMKVMNMIFDCFFSAGTEPKKEDNKKKVKSRIN</sequence>
<gene>
    <name evidence="1" type="ORF">B2904_orf1959</name>
</gene>
<evidence type="ECO:0000313" key="1">
    <source>
        <dbReference type="EMBL" id="AFR71288.1"/>
    </source>
</evidence>
<organism evidence="1 2">
    <name type="scientific">Brachyspira pilosicoli B2904</name>
    <dbReference type="NCBI Taxonomy" id="1133568"/>
    <lineage>
        <taxon>Bacteria</taxon>
        <taxon>Pseudomonadati</taxon>
        <taxon>Spirochaetota</taxon>
        <taxon>Spirochaetia</taxon>
        <taxon>Brachyspirales</taxon>
        <taxon>Brachyspiraceae</taxon>
        <taxon>Brachyspira</taxon>
    </lineage>
</organism>
<dbReference type="AlphaFoldDB" id="J9UWI4"/>
<evidence type="ECO:0008006" key="3">
    <source>
        <dbReference type="Google" id="ProtNLM"/>
    </source>
</evidence>
<dbReference type="KEGG" id="bpj:B2904_orf1959"/>